<dbReference type="Gene3D" id="3.10.20.90">
    <property type="entry name" value="Phosphatidylinositol 3-kinase Catalytic Subunit, Chain A, domain 1"/>
    <property type="match status" value="1"/>
</dbReference>
<dbReference type="PIRSF" id="PIRSF017804">
    <property type="entry name" value="Secretion_EccD1"/>
    <property type="match status" value="1"/>
</dbReference>
<dbReference type="Proteomes" id="UP000249340">
    <property type="component" value="Chromosome"/>
</dbReference>
<accession>A0A345T126</accession>
<feature type="transmembrane region" description="Helical" evidence="8">
    <location>
        <begin position="465"/>
        <end position="485"/>
    </location>
</feature>
<evidence type="ECO:0000256" key="4">
    <source>
        <dbReference type="ARBA" id="ARBA00022692"/>
    </source>
</evidence>
<dbReference type="AlphaFoldDB" id="A0A345T126"/>
<evidence type="ECO:0000256" key="8">
    <source>
        <dbReference type="SAM" id="Phobius"/>
    </source>
</evidence>
<name>A0A345T126_9ACTN</name>
<evidence type="ECO:0000259" key="9">
    <source>
        <dbReference type="Pfam" id="PF19053"/>
    </source>
</evidence>
<keyword evidence="4 8" id="KW-0812">Transmembrane</keyword>
<feature type="transmembrane region" description="Helical" evidence="8">
    <location>
        <begin position="433"/>
        <end position="453"/>
    </location>
</feature>
<keyword evidence="6 8" id="KW-0472">Membrane</keyword>
<dbReference type="Pfam" id="PF19053">
    <property type="entry name" value="EccD"/>
    <property type="match status" value="1"/>
</dbReference>
<feature type="transmembrane region" description="Helical" evidence="8">
    <location>
        <begin position="342"/>
        <end position="362"/>
    </location>
</feature>
<evidence type="ECO:0000256" key="7">
    <source>
        <dbReference type="SAM" id="MobiDB-lite"/>
    </source>
</evidence>
<feature type="transmembrane region" description="Helical" evidence="8">
    <location>
        <begin position="151"/>
        <end position="169"/>
    </location>
</feature>
<keyword evidence="11" id="KW-1185">Reference proteome</keyword>
<feature type="domain" description="EccD-like transmembrane" evidence="9">
    <location>
        <begin position="118"/>
        <end position="494"/>
    </location>
</feature>
<gene>
    <name evidence="10" type="primary">eccD</name>
    <name evidence="10" type="ORF">C7M71_022015</name>
</gene>
<feature type="region of interest" description="Disordered" evidence="7">
    <location>
        <begin position="298"/>
        <end position="319"/>
    </location>
</feature>
<comment type="similarity">
    <text evidence="2">Belongs to the EccD/Snm4 family.</text>
</comment>
<evidence type="ECO:0000256" key="1">
    <source>
        <dbReference type="ARBA" id="ARBA00004651"/>
    </source>
</evidence>
<feature type="transmembrane region" description="Helical" evidence="8">
    <location>
        <begin position="213"/>
        <end position="232"/>
    </location>
</feature>
<feature type="transmembrane region" description="Helical" evidence="8">
    <location>
        <begin position="265"/>
        <end position="283"/>
    </location>
</feature>
<feature type="transmembrane region" description="Helical" evidence="8">
    <location>
        <begin position="393"/>
        <end position="413"/>
    </location>
</feature>
<evidence type="ECO:0000313" key="10">
    <source>
        <dbReference type="EMBL" id="AXI79681.1"/>
    </source>
</evidence>
<reference evidence="11" key="1">
    <citation type="submission" date="2018-07" db="EMBL/GenBank/DDBJ databases">
        <title>Streptacidiphilus bronchialis DSM 106435 chromosome.</title>
        <authorList>
            <person name="Batra D."/>
            <person name="Gulvik C.A."/>
        </authorList>
    </citation>
    <scope>NUCLEOTIDE SEQUENCE [LARGE SCALE GENOMIC DNA]</scope>
    <source>
        <strain evidence="11">DSM 106435</strain>
    </source>
</reference>
<feature type="transmembrane region" description="Helical" evidence="8">
    <location>
        <begin position="120"/>
        <end position="139"/>
    </location>
</feature>
<proteinExistence type="inferred from homology"/>
<dbReference type="InterPro" id="IPR044049">
    <property type="entry name" value="EccD_transm"/>
</dbReference>
<dbReference type="EMBL" id="CP031264">
    <property type="protein sequence ID" value="AXI79681.1"/>
    <property type="molecule type" value="Genomic_DNA"/>
</dbReference>
<evidence type="ECO:0000256" key="5">
    <source>
        <dbReference type="ARBA" id="ARBA00022989"/>
    </source>
</evidence>
<dbReference type="NCBIfam" id="TIGR03920">
    <property type="entry name" value="T7SS_EccD"/>
    <property type="match status" value="1"/>
</dbReference>
<dbReference type="RefSeq" id="WP_111490534.1">
    <property type="nucleotide sequence ID" value="NZ_CP031264.1"/>
</dbReference>
<dbReference type="KEGG" id="stri:C7M71_022015"/>
<evidence type="ECO:0000256" key="6">
    <source>
        <dbReference type="ARBA" id="ARBA00023136"/>
    </source>
</evidence>
<dbReference type="GO" id="GO:0005886">
    <property type="term" value="C:plasma membrane"/>
    <property type="evidence" value="ECO:0007669"/>
    <property type="project" value="UniProtKB-SubCell"/>
</dbReference>
<comment type="subcellular location">
    <subcellularLocation>
        <location evidence="1">Cell membrane</location>
        <topology evidence="1">Multi-pass membrane protein</topology>
    </subcellularLocation>
</comment>
<organism evidence="10 11">
    <name type="scientific">Peterkaempfera bronchialis</name>
    <dbReference type="NCBI Taxonomy" id="2126346"/>
    <lineage>
        <taxon>Bacteria</taxon>
        <taxon>Bacillati</taxon>
        <taxon>Actinomycetota</taxon>
        <taxon>Actinomycetes</taxon>
        <taxon>Kitasatosporales</taxon>
        <taxon>Streptomycetaceae</taxon>
        <taxon>Peterkaempfera</taxon>
    </lineage>
</organism>
<feature type="transmembrane region" description="Helical" evidence="8">
    <location>
        <begin position="368"/>
        <end position="386"/>
    </location>
</feature>
<sequence length="496" mass="50908">MSASATTGFCRVTVVAPDSRIDVALPEDVPLADVYPEVLRLSGQTQPEGAPTGFHLVRRDGTVLDSGLPLAAQQVRDGDLLSLRPFAESLPPAVYDDVADAIATAVAADRRFWGPELMRTSGLVGAVLLLSLMGFALWFSDLLHDMHGLPGLLSGVTAVVLVAFAGVRARVYADHAAALALGLAALPHALIAGSGIIEVEHPGALVGGGPGRLQFLVACVTVLIASVLLVGLLPEKDSVFVGSAFVAAAGTLATFAAVVMERTSADSIAAVTGAAAIAVTGFLPGLSSRFARLPVGFHAPGQTGGRERSATGPSGPSEYSAAEREALDYERIAAQARRGHELLVGLVGGSAAVVVGACAVLGFSDRTWAEVLALVIGVATMLRARLFRYSAQVFCLVVAGLLGLALLILGLALHTPAFILSVQAGPEADIRTVWLSTAIAAGAALLIAIALVVPRLGVSPFWGRVLDLVDSLLLVSLVPITLAVLDVYATVRGLTG</sequence>
<dbReference type="Pfam" id="PF08817">
    <property type="entry name" value="YukD"/>
    <property type="match status" value="1"/>
</dbReference>
<protein>
    <submittedName>
        <fullName evidence="10">Type VII secretion integral membrane protein EccD</fullName>
    </submittedName>
</protein>
<evidence type="ECO:0000256" key="3">
    <source>
        <dbReference type="ARBA" id="ARBA00022475"/>
    </source>
</evidence>
<dbReference type="InterPro" id="IPR006707">
    <property type="entry name" value="T7SS_EccD"/>
</dbReference>
<dbReference type="InterPro" id="IPR024962">
    <property type="entry name" value="YukD-like"/>
</dbReference>
<evidence type="ECO:0000256" key="2">
    <source>
        <dbReference type="ARBA" id="ARBA00006162"/>
    </source>
</evidence>
<feature type="transmembrane region" description="Helical" evidence="8">
    <location>
        <begin position="239"/>
        <end position="259"/>
    </location>
</feature>
<evidence type="ECO:0000313" key="11">
    <source>
        <dbReference type="Proteomes" id="UP000249340"/>
    </source>
</evidence>
<keyword evidence="5 8" id="KW-1133">Transmembrane helix</keyword>
<dbReference type="OrthoDB" id="4775372at2"/>
<feature type="transmembrane region" description="Helical" evidence="8">
    <location>
        <begin position="176"/>
        <end position="197"/>
    </location>
</feature>
<keyword evidence="3" id="KW-1003">Cell membrane</keyword>